<dbReference type="OrthoDB" id="62652at2759"/>
<keyword evidence="3" id="KW-1185">Reference proteome</keyword>
<evidence type="ECO:0000313" key="2">
    <source>
        <dbReference type="EMBL" id="POM75923.1"/>
    </source>
</evidence>
<accession>A0A2P4YDP7</accession>
<dbReference type="EMBL" id="NCKW01003603">
    <property type="protein sequence ID" value="POM75923.1"/>
    <property type="molecule type" value="Genomic_DNA"/>
</dbReference>
<name>A0A2P4YDP7_9STRA</name>
<dbReference type="Proteomes" id="UP000237271">
    <property type="component" value="Unassembled WGS sequence"/>
</dbReference>
<organism evidence="2 3">
    <name type="scientific">Phytophthora palmivora</name>
    <dbReference type="NCBI Taxonomy" id="4796"/>
    <lineage>
        <taxon>Eukaryota</taxon>
        <taxon>Sar</taxon>
        <taxon>Stramenopiles</taxon>
        <taxon>Oomycota</taxon>
        <taxon>Peronosporomycetes</taxon>
        <taxon>Peronosporales</taxon>
        <taxon>Peronosporaceae</taxon>
        <taxon>Phytophthora</taxon>
    </lineage>
</organism>
<sequence length="428" mass="46939">MFDFPPHTAQSLPMGVQIAKILQHTLSGTPVGDSDPAFNDSNAFIYAFQPYVANFLVRFPQIRTAFGSEEQQMPEMRAPASWDCSNVAPITPTTPTGDDTWLPSPKAESWNAHRPNGKMRGLSMSSNDAIKNKRKFSLRFWSRGPSGVTQRPTPVIVVQSMCGVEASGQDKGTLLLVGSASGELVVLREDLEVRRFQLESAVQQICYDQDGTFIVGDALGNLYGVTQYDVLWKVSDGAECFYPPVSKPTVKAIVRAKLLDVEKTLSNYVLVATGQKHLLVTHCGDNCGVISTQTPIETLASISAGDEDVVLAAGENGIIYHLVSYRDMVTKDMLEFHFAVEVWAKVSFPVKKLLPVKMHVSASDTKPNFAWMCLGVDGEAALFRGQECVKQWSAASFSNTALKDFHVDLILLNDSDAIAAFPERIQIQ</sequence>
<reference evidence="2 3" key="1">
    <citation type="journal article" date="2017" name="Genome Biol. Evol.">
        <title>Phytophthora megakarya and P. palmivora, closely related causal agents of cacao black pod rot, underwent increases in genome sizes and gene numbers by different mechanisms.</title>
        <authorList>
            <person name="Ali S.S."/>
            <person name="Shao J."/>
            <person name="Lary D.J."/>
            <person name="Kronmiller B."/>
            <person name="Shen D."/>
            <person name="Strem M.D."/>
            <person name="Amoako-Attah I."/>
            <person name="Akrofi A.Y."/>
            <person name="Begoude B.A."/>
            <person name="Ten Hoopen G.M."/>
            <person name="Coulibaly K."/>
            <person name="Kebe B.I."/>
            <person name="Melnick R.L."/>
            <person name="Guiltinan M.J."/>
            <person name="Tyler B.M."/>
            <person name="Meinhardt L.W."/>
            <person name="Bailey B.A."/>
        </authorList>
    </citation>
    <scope>NUCLEOTIDE SEQUENCE [LARGE SCALE GENOMIC DNA]</scope>
    <source>
        <strain evidence="3">sbr112.9</strain>
    </source>
</reference>
<evidence type="ECO:0000313" key="3">
    <source>
        <dbReference type="Proteomes" id="UP000237271"/>
    </source>
</evidence>
<dbReference type="AlphaFoldDB" id="A0A2P4YDP7"/>
<proteinExistence type="predicted"/>
<evidence type="ECO:0000256" key="1">
    <source>
        <dbReference type="SAM" id="MobiDB-lite"/>
    </source>
</evidence>
<protein>
    <submittedName>
        <fullName evidence="2">Uncharacterized protein</fullName>
    </submittedName>
</protein>
<feature type="region of interest" description="Disordered" evidence="1">
    <location>
        <begin position="92"/>
        <end position="124"/>
    </location>
</feature>
<comment type="caution">
    <text evidence="2">The sequence shown here is derived from an EMBL/GenBank/DDBJ whole genome shotgun (WGS) entry which is preliminary data.</text>
</comment>
<gene>
    <name evidence="2" type="ORF">PHPALM_6907</name>
</gene>